<feature type="signal peptide" evidence="1">
    <location>
        <begin position="1"/>
        <end position="21"/>
    </location>
</feature>
<sequence length="92" mass="9955">MRGRIWAVLFVIFGILGNSFCQNGGTRFRGTLSSDNLRTGEINADSINVTDSISCTEVETEDLVAETVHASRIQGSRNGDPIILNGEVIITN</sequence>
<protein>
    <recommendedName>
        <fullName evidence="4">DUF5666 domain-containing protein</fullName>
    </recommendedName>
</protein>
<comment type="caution">
    <text evidence="2">The sequence shown here is derived from an EMBL/GenBank/DDBJ whole genome shotgun (WGS) entry which is preliminary data.</text>
</comment>
<dbReference type="AlphaFoldDB" id="A0AAD2D8V2"/>
<dbReference type="Proteomes" id="UP001295684">
    <property type="component" value="Unassembled WGS sequence"/>
</dbReference>
<evidence type="ECO:0000256" key="1">
    <source>
        <dbReference type="SAM" id="SignalP"/>
    </source>
</evidence>
<gene>
    <name evidence="2" type="ORF">ECRASSUSDP1_LOCUS25172</name>
</gene>
<evidence type="ECO:0000313" key="3">
    <source>
        <dbReference type="Proteomes" id="UP001295684"/>
    </source>
</evidence>
<organism evidence="2 3">
    <name type="scientific">Euplotes crassus</name>
    <dbReference type="NCBI Taxonomy" id="5936"/>
    <lineage>
        <taxon>Eukaryota</taxon>
        <taxon>Sar</taxon>
        <taxon>Alveolata</taxon>
        <taxon>Ciliophora</taxon>
        <taxon>Intramacronucleata</taxon>
        <taxon>Spirotrichea</taxon>
        <taxon>Hypotrichia</taxon>
        <taxon>Euplotida</taxon>
        <taxon>Euplotidae</taxon>
        <taxon>Moneuplotes</taxon>
    </lineage>
</organism>
<evidence type="ECO:0008006" key="4">
    <source>
        <dbReference type="Google" id="ProtNLM"/>
    </source>
</evidence>
<reference evidence="2" key="1">
    <citation type="submission" date="2023-07" db="EMBL/GenBank/DDBJ databases">
        <authorList>
            <consortium name="AG Swart"/>
            <person name="Singh M."/>
            <person name="Singh A."/>
            <person name="Seah K."/>
            <person name="Emmerich C."/>
        </authorList>
    </citation>
    <scope>NUCLEOTIDE SEQUENCE</scope>
    <source>
        <strain evidence="2">DP1</strain>
    </source>
</reference>
<keyword evidence="3" id="KW-1185">Reference proteome</keyword>
<name>A0AAD2D8V2_EUPCR</name>
<accession>A0AAD2D8V2</accession>
<dbReference type="EMBL" id="CAMPGE010025964">
    <property type="protein sequence ID" value="CAI2383663.1"/>
    <property type="molecule type" value="Genomic_DNA"/>
</dbReference>
<evidence type="ECO:0000313" key="2">
    <source>
        <dbReference type="EMBL" id="CAI2383663.1"/>
    </source>
</evidence>
<proteinExistence type="predicted"/>
<feature type="chain" id="PRO_5041903075" description="DUF5666 domain-containing protein" evidence="1">
    <location>
        <begin position="22"/>
        <end position="92"/>
    </location>
</feature>
<keyword evidence="1" id="KW-0732">Signal</keyword>